<feature type="transmembrane region" description="Helical" evidence="1">
    <location>
        <begin position="151"/>
        <end position="176"/>
    </location>
</feature>
<dbReference type="AlphaFoldDB" id="A0A136Q1V8"/>
<name>A0A136Q1V8_9FIRM</name>
<feature type="transmembrane region" description="Helical" evidence="1">
    <location>
        <begin position="72"/>
        <end position="89"/>
    </location>
</feature>
<dbReference type="Proteomes" id="UP000070366">
    <property type="component" value="Unassembled WGS sequence"/>
</dbReference>
<keyword evidence="1" id="KW-0472">Membrane</keyword>
<protein>
    <submittedName>
        <fullName evidence="2">Uncharacterized protein</fullName>
    </submittedName>
</protein>
<evidence type="ECO:0000313" key="3">
    <source>
        <dbReference type="Proteomes" id="UP000070366"/>
    </source>
</evidence>
<evidence type="ECO:0000256" key="1">
    <source>
        <dbReference type="SAM" id="Phobius"/>
    </source>
</evidence>
<dbReference type="GO" id="GO:0016020">
    <property type="term" value="C:membrane"/>
    <property type="evidence" value="ECO:0007669"/>
    <property type="project" value="InterPro"/>
</dbReference>
<sequence>MNNKTRYLTVMAIGVALNIILHQTAAHLQLPMWLDMTGTALAALMLEPAAGLLVGLANNFRIAVFDYTASSLFYYAVSAAVALIVGLNMRRKGKSLAKRIISTIVLATVVSAVISTLLTLWRTGGTSESTWEMFYSGIASSWGWPQALSCFFGTFVIKIYDVLASAAIVTGMYALLPKSLRTQEPPLLDVSG</sequence>
<comment type="caution">
    <text evidence="2">The sequence shown here is derived from an EMBL/GenBank/DDBJ whole genome shotgun (WGS) entry which is preliminary data.</text>
</comment>
<dbReference type="STRING" id="626937.HMPREF3293_02735"/>
<dbReference type="Pfam" id="PF07155">
    <property type="entry name" value="ECF-ribofla_trS"/>
    <property type="match status" value="1"/>
</dbReference>
<keyword evidence="1" id="KW-0812">Transmembrane</keyword>
<proteinExistence type="predicted"/>
<evidence type="ECO:0000313" key="2">
    <source>
        <dbReference type="EMBL" id="KXK64655.1"/>
    </source>
</evidence>
<dbReference type="Gene3D" id="1.10.1760.20">
    <property type="match status" value="1"/>
</dbReference>
<feature type="transmembrane region" description="Helical" evidence="1">
    <location>
        <begin position="101"/>
        <end position="121"/>
    </location>
</feature>
<dbReference type="EMBL" id="LSZW01000064">
    <property type="protein sequence ID" value="KXK64655.1"/>
    <property type="molecule type" value="Genomic_DNA"/>
</dbReference>
<dbReference type="RefSeq" id="WP_066521777.1">
    <property type="nucleotide sequence ID" value="NZ_CABMOF010000006.1"/>
</dbReference>
<accession>A0A136Q1V8</accession>
<keyword evidence="3" id="KW-1185">Reference proteome</keyword>
<feature type="transmembrane region" description="Helical" evidence="1">
    <location>
        <begin position="6"/>
        <end position="28"/>
    </location>
</feature>
<keyword evidence="1" id="KW-1133">Transmembrane helix</keyword>
<dbReference type="KEGG" id="cmiu:B1H56_07910"/>
<gene>
    <name evidence="2" type="ORF">HMPREF3293_02735</name>
</gene>
<organism evidence="2 3">
    <name type="scientific">Christensenella minuta</name>
    <dbReference type="NCBI Taxonomy" id="626937"/>
    <lineage>
        <taxon>Bacteria</taxon>
        <taxon>Bacillati</taxon>
        <taxon>Bacillota</taxon>
        <taxon>Clostridia</taxon>
        <taxon>Christensenellales</taxon>
        <taxon>Christensenellaceae</taxon>
        <taxon>Christensenella</taxon>
    </lineage>
</organism>
<reference evidence="2 3" key="1">
    <citation type="submission" date="2016-02" db="EMBL/GenBank/DDBJ databases">
        <authorList>
            <person name="Wen L."/>
            <person name="He K."/>
            <person name="Yang H."/>
        </authorList>
    </citation>
    <scope>NUCLEOTIDE SEQUENCE [LARGE SCALE GENOMIC DNA]</scope>
    <source>
        <strain evidence="2 3">DSM 22607</strain>
    </source>
</reference>
<dbReference type="OrthoDB" id="9766854at2"/>
<dbReference type="InterPro" id="IPR009825">
    <property type="entry name" value="ECF_substrate-spec-like"/>
</dbReference>